<reference evidence="8" key="1">
    <citation type="journal article" date="2014" name="Front. Microbiol.">
        <title>High frequency of phylogenetically diverse reductive dehalogenase-homologous genes in deep subseafloor sedimentary metagenomes.</title>
        <authorList>
            <person name="Kawai M."/>
            <person name="Futagami T."/>
            <person name="Toyoda A."/>
            <person name="Takaki Y."/>
            <person name="Nishi S."/>
            <person name="Hori S."/>
            <person name="Arai W."/>
            <person name="Tsubouchi T."/>
            <person name="Morono Y."/>
            <person name="Uchiyama I."/>
            <person name="Ito T."/>
            <person name="Fujiyama A."/>
            <person name="Inagaki F."/>
            <person name="Takami H."/>
        </authorList>
    </citation>
    <scope>NUCLEOTIDE SEQUENCE</scope>
    <source>
        <strain evidence="8">Expedition CK06-06</strain>
    </source>
</reference>
<name>X0XU67_9ZZZZ</name>
<dbReference type="GO" id="GO:0000155">
    <property type="term" value="F:phosphorelay sensor kinase activity"/>
    <property type="evidence" value="ECO:0007669"/>
    <property type="project" value="InterPro"/>
</dbReference>
<dbReference type="InterPro" id="IPR005467">
    <property type="entry name" value="His_kinase_dom"/>
</dbReference>
<organism evidence="8">
    <name type="scientific">marine sediment metagenome</name>
    <dbReference type="NCBI Taxonomy" id="412755"/>
    <lineage>
        <taxon>unclassified sequences</taxon>
        <taxon>metagenomes</taxon>
        <taxon>ecological metagenomes</taxon>
    </lineage>
</organism>
<accession>X0XU67</accession>
<keyword evidence="2" id="KW-0547">Nucleotide-binding</keyword>
<dbReference type="EMBL" id="BARS01052902">
    <property type="protein sequence ID" value="GAG46835.1"/>
    <property type="molecule type" value="Genomic_DNA"/>
</dbReference>
<dbReference type="InterPro" id="IPR036890">
    <property type="entry name" value="HATPase_C_sf"/>
</dbReference>
<feature type="domain" description="Histidine kinase" evidence="7">
    <location>
        <begin position="57"/>
        <end position="229"/>
    </location>
</feature>
<proteinExistence type="predicted"/>
<evidence type="ECO:0000256" key="5">
    <source>
        <dbReference type="ARBA" id="ARBA00023012"/>
    </source>
</evidence>
<dbReference type="PANTHER" id="PTHR43065:SF46">
    <property type="entry name" value="C4-DICARBOXYLATE TRANSPORT SENSOR PROTEIN DCTB"/>
    <property type="match status" value="1"/>
</dbReference>
<dbReference type="Gene3D" id="1.10.287.130">
    <property type="match status" value="1"/>
</dbReference>
<dbReference type="AlphaFoldDB" id="X0XU67"/>
<dbReference type="Pfam" id="PF00512">
    <property type="entry name" value="HisKA"/>
    <property type="match status" value="1"/>
</dbReference>
<sequence>YTNPNAYTSEDADWLMSIADPIARVIERKQAEDQERELRDQLERVKRMESLGVLAGGVAHDLNNMLGPLVGYPELMLMRLPEDSPLRKQVQRMGNSAREAAEVVQDLLTLARRGRYNMVPTDLNEIIEAYLDSPGFVKLDETHPEITVSTSLDHQAGRILGSAPHLSKMVMNLIVNAFDAMPEGGELSIATSQCYLEKLIGGYEEINPGNFVLLRVRDTGMGIDAEDID</sequence>
<keyword evidence="1" id="KW-0808">Transferase</keyword>
<keyword evidence="5" id="KW-0902">Two-component regulatory system</keyword>
<keyword evidence="6" id="KW-0175">Coiled coil</keyword>
<comment type="caution">
    <text evidence="8">The sequence shown here is derived from an EMBL/GenBank/DDBJ whole genome shotgun (WGS) entry which is preliminary data.</text>
</comment>
<keyword evidence="4" id="KW-0067">ATP-binding</keyword>
<evidence type="ECO:0000313" key="8">
    <source>
        <dbReference type="EMBL" id="GAG46835.1"/>
    </source>
</evidence>
<feature type="non-terminal residue" evidence="8">
    <location>
        <position position="229"/>
    </location>
</feature>
<evidence type="ECO:0000259" key="7">
    <source>
        <dbReference type="PROSITE" id="PS50109"/>
    </source>
</evidence>
<evidence type="ECO:0000256" key="6">
    <source>
        <dbReference type="SAM" id="Coils"/>
    </source>
</evidence>
<dbReference type="PANTHER" id="PTHR43065">
    <property type="entry name" value="SENSOR HISTIDINE KINASE"/>
    <property type="match status" value="1"/>
</dbReference>
<evidence type="ECO:0000256" key="1">
    <source>
        <dbReference type="ARBA" id="ARBA00022679"/>
    </source>
</evidence>
<evidence type="ECO:0000256" key="3">
    <source>
        <dbReference type="ARBA" id="ARBA00022777"/>
    </source>
</evidence>
<dbReference type="Gene3D" id="3.30.565.10">
    <property type="entry name" value="Histidine kinase-like ATPase, C-terminal domain"/>
    <property type="match status" value="1"/>
</dbReference>
<dbReference type="SUPFAM" id="SSF55874">
    <property type="entry name" value="ATPase domain of HSP90 chaperone/DNA topoisomerase II/histidine kinase"/>
    <property type="match status" value="1"/>
</dbReference>
<dbReference type="CDD" id="cd00082">
    <property type="entry name" value="HisKA"/>
    <property type="match status" value="1"/>
</dbReference>
<dbReference type="GO" id="GO:0005524">
    <property type="term" value="F:ATP binding"/>
    <property type="evidence" value="ECO:0007669"/>
    <property type="project" value="UniProtKB-KW"/>
</dbReference>
<dbReference type="PROSITE" id="PS50109">
    <property type="entry name" value="HIS_KIN"/>
    <property type="match status" value="1"/>
</dbReference>
<dbReference type="InterPro" id="IPR003661">
    <property type="entry name" value="HisK_dim/P_dom"/>
</dbReference>
<feature type="non-terminal residue" evidence="8">
    <location>
        <position position="1"/>
    </location>
</feature>
<evidence type="ECO:0000256" key="4">
    <source>
        <dbReference type="ARBA" id="ARBA00022840"/>
    </source>
</evidence>
<protein>
    <recommendedName>
        <fullName evidence="7">Histidine kinase domain-containing protein</fullName>
    </recommendedName>
</protein>
<feature type="coiled-coil region" evidence="6">
    <location>
        <begin position="24"/>
        <end position="51"/>
    </location>
</feature>
<dbReference type="SMART" id="SM00388">
    <property type="entry name" value="HisKA"/>
    <property type="match status" value="1"/>
</dbReference>
<gene>
    <name evidence="8" type="ORF">S01H1_78591</name>
</gene>
<evidence type="ECO:0000256" key="2">
    <source>
        <dbReference type="ARBA" id="ARBA00022741"/>
    </source>
</evidence>
<keyword evidence="3" id="KW-0418">Kinase</keyword>